<feature type="region of interest" description="Disordered" evidence="7">
    <location>
        <begin position="1"/>
        <end position="106"/>
    </location>
</feature>
<dbReference type="InterPro" id="IPR059000">
    <property type="entry name" value="ATPase_P-type_domA"/>
</dbReference>
<dbReference type="InterPro" id="IPR023299">
    <property type="entry name" value="ATPase_P-typ_cyto_dom_N"/>
</dbReference>
<proteinExistence type="predicted"/>
<dbReference type="SUPFAM" id="SSF81660">
    <property type="entry name" value="Metal cation-transporting ATPase, ATP-binding domain N"/>
    <property type="match status" value="1"/>
</dbReference>
<feature type="transmembrane region" description="Helical" evidence="8">
    <location>
        <begin position="477"/>
        <end position="497"/>
    </location>
</feature>
<dbReference type="PRINTS" id="PR00119">
    <property type="entry name" value="CATATPASE"/>
</dbReference>
<dbReference type="InterPro" id="IPR018303">
    <property type="entry name" value="ATPase_P-typ_P_site"/>
</dbReference>
<dbReference type="GO" id="GO:0046872">
    <property type="term" value="F:metal ion binding"/>
    <property type="evidence" value="ECO:0007669"/>
    <property type="project" value="UniProtKB-KW"/>
</dbReference>
<evidence type="ECO:0000259" key="11">
    <source>
        <dbReference type="Pfam" id="PF16212"/>
    </source>
</evidence>
<evidence type="ECO:0000256" key="7">
    <source>
        <dbReference type="SAM" id="MobiDB-lite"/>
    </source>
</evidence>
<feature type="compositionally biased region" description="Polar residues" evidence="7">
    <location>
        <begin position="1242"/>
        <end position="1256"/>
    </location>
</feature>
<feature type="domain" description="P-type ATPase C-terminal" evidence="11">
    <location>
        <begin position="1351"/>
        <end position="1596"/>
    </location>
</feature>
<dbReference type="GO" id="GO:0016887">
    <property type="term" value="F:ATP hydrolysis activity"/>
    <property type="evidence" value="ECO:0007669"/>
    <property type="project" value="InterPro"/>
</dbReference>
<feature type="region of interest" description="Disordered" evidence="7">
    <location>
        <begin position="1603"/>
        <end position="1641"/>
    </location>
</feature>
<accession>A0A139A0K5</accession>
<dbReference type="NCBIfam" id="TIGR01494">
    <property type="entry name" value="ATPase_P-type"/>
    <property type="match status" value="1"/>
</dbReference>
<dbReference type="OMA" id="FAIMTCH"/>
<dbReference type="PANTHER" id="PTHR24092">
    <property type="entry name" value="PROBABLE PHOSPHOLIPID-TRANSPORTING ATPASE"/>
    <property type="match status" value="1"/>
</dbReference>
<dbReference type="GO" id="GO:0005886">
    <property type="term" value="C:plasma membrane"/>
    <property type="evidence" value="ECO:0007669"/>
    <property type="project" value="TreeGrafter"/>
</dbReference>
<evidence type="ECO:0000256" key="1">
    <source>
        <dbReference type="ARBA" id="ARBA00004141"/>
    </source>
</evidence>
<dbReference type="InterPro" id="IPR032630">
    <property type="entry name" value="P_typ_ATPase_c"/>
</dbReference>
<feature type="region of interest" description="Disordered" evidence="7">
    <location>
        <begin position="587"/>
        <end position="688"/>
    </location>
</feature>
<dbReference type="InterPro" id="IPR023214">
    <property type="entry name" value="HAD_sf"/>
</dbReference>
<feature type="transmembrane region" description="Helical" evidence="8">
    <location>
        <begin position="1499"/>
        <end position="1522"/>
    </location>
</feature>
<keyword evidence="2 8" id="KW-0812">Transmembrane</keyword>
<feature type="transmembrane region" description="Helical" evidence="8">
    <location>
        <begin position="1529"/>
        <end position="1548"/>
    </location>
</feature>
<dbReference type="GO" id="GO:0005524">
    <property type="term" value="F:ATP binding"/>
    <property type="evidence" value="ECO:0007669"/>
    <property type="project" value="InterPro"/>
</dbReference>
<dbReference type="Gene3D" id="3.40.1110.10">
    <property type="entry name" value="Calcium-transporting ATPase, cytoplasmic domain N"/>
    <property type="match status" value="1"/>
</dbReference>
<feature type="domain" description="P-type ATPase A" evidence="9">
    <location>
        <begin position="283"/>
        <end position="392"/>
    </location>
</feature>
<feature type="compositionally biased region" description="Polar residues" evidence="7">
    <location>
        <begin position="646"/>
        <end position="675"/>
    </location>
</feature>
<dbReference type="InterPro" id="IPR032631">
    <property type="entry name" value="P-type_ATPase_N"/>
</dbReference>
<dbReference type="InterPro" id="IPR036412">
    <property type="entry name" value="HAD-like_sf"/>
</dbReference>
<feature type="compositionally biased region" description="Pro residues" evidence="7">
    <location>
        <begin position="91"/>
        <end position="101"/>
    </location>
</feature>
<feature type="compositionally biased region" description="Polar residues" evidence="7">
    <location>
        <begin position="755"/>
        <end position="773"/>
    </location>
</feature>
<name>A0A139A0K5_GONPJ</name>
<reference evidence="12 13" key="1">
    <citation type="journal article" date="2015" name="Genome Biol. Evol.">
        <title>Phylogenomic analyses indicate that early fungi evolved digesting cell walls of algal ancestors of land plants.</title>
        <authorList>
            <person name="Chang Y."/>
            <person name="Wang S."/>
            <person name="Sekimoto S."/>
            <person name="Aerts A.L."/>
            <person name="Choi C."/>
            <person name="Clum A."/>
            <person name="LaButti K.M."/>
            <person name="Lindquist E.A."/>
            <person name="Yee Ngan C."/>
            <person name="Ohm R.A."/>
            <person name="Salamov A.A."/>
            <person name="Grigoriev I.V."/>
            <person name="Spatafora J.W."/>
            <person name="Berbee M.L."/>
        </authorList>
    </citation>
    <scope>NUCLEOTIDE SEQUENCE [LARGE SCALE GENOMIC DNA]</scope>
    <source>
        <strain evidence="12 13">JEL478</strain>
    </source>
</reference>
<dbReference type="PROSITE" id="PS00154">
    <property type="entry name" value="ATPASE_E1_E2"/>
    <property type="match status" value="1"/>
</dbReference>
<dbReference type="Gene3D" id="2.70.150.10">
    <property type="entry name" value="Calcium-transporting ATPase, cytoplasmic transduction domain A"/>
    <property type="match status" value="1"/>
</dbReference>
<dbReference type="InterPro" id="IPR023298">
    <property type="entry name" value="ATPase_P-typ_TM_dom_sf"/>
</dbReference>
<organism evidence="12 13">
    <name type="scientific">Gonapodya prolifera (strain JEL478)</name>
    <name type="common">Monoblepharis prolifera</name>
    <dbReference type="NCBI Taxonomy" id="1344416"/>
    <lineage>
        <taxon>Eukaryota</taxon>
        <taxon>Fungi</taxon>
        <taxon>Fungi incertae sedis</taxon>
        <taxon>Chytridiomycota</taxon>
        <taxon>Chytridiomycota incertae sedis</taxon>
        <taxon>Monoblepharidomycetes</taxon>
        <taxon>Monoblepharidales</taxon>
        <taxon>Gonapodyaceae</taxon>
        <taxon>Gonapodya</taxon>
    </lineage>
</organism>
<keyword evidence="4" id="KW-0460">Magnesium</keyword>
<evidence type="ECO:0000313" key="12">
    <source>
        <dbReference type="EMBL" id="KXS10299.1"/>
    </source>
</evidence>
<feature type="region of interest" description="Disordered" evidence="7">
    <location>
        <begin position="710"/>
        <end position="781"/>
    </location>
</feature>
<dbReference type="SUPFAM" id="SSF56784">
    <property type="entry name" value="HAD-like"/>
    <property type="match status" value="1"/>
</dbReference>
<feature type="domain" description="P-type ATPase N-terminal" evidence="10">
    <location>
        <begin position="203"/>
        <end position="250"/>
    </location>
</feature>
<feature type="region of interest" description="Disordered" evidence="7">
    <location>
        <begin position="1215"/>
        <end position="1256"/>
    </location>
</feature>
<sequence length="1641" mass="179944">MSSNQQPQLDPIKEGDTQFSLPFFSTFERDPNLSLQNFDSTRPVPASTDKKWSGDTPASPILPEAQHVLSTSHSSSSYPAPSSPYTSPSSAYPPPSSPGPSSPLMENRFALPLTSTLTSSSSRPPHVNAFDTGFPAVTTLMDSYGPGSFSGAASHGGGGGGPPPHQGGGAGAGTALARHNTLDVSESAYSVRYPRAGKPARDKNYIKTTKYTVLSFIPLNLIGQFRRIYNLYFLLGALTTFSGVATVSKTSATMPLAFVVGITMIKDGVEDYRRYQADSRANATKYTVVRGDKLEQVESRNIAPGDICMVLKGEKFPSDLVLLSSSIDDGTCFIETSDLDGETNLKRRTAVPELSSLQDLEEVVLLRGVVRCPLPNEKLNEFDGTLSVSDSVDVHALQQQGAARDLLEGGTPVSPQAAMNGKRQTFPLSVGQFLPRGAVLRNTEYVFGIVVYAGLDTKIMRNLRATSLKFSTLQGKLNWLVFGIFLYNVFLLAYSVVAQISTQRSYVIPYQETKDPYLGPWYLWDPTDAATDKFLNITNWSSETLTSVLTWFAIYTYVIPISLFVSMELTRIFQGLFMTADLKMEGRRKEERVGTTTQLGAKGGEELRRRQSTTSVFGREAARVPSAGASVHSDISSVGTPPISPGSGNQSAVYSKSFSLSRPRTTESARVQQPTEGPPRANYGSLPRPTRFLSLERQAPSRITGANNALLDQAPAGSGPTANSPLPGISGSLAPMQSEGLGAPSPSSPIADGRTSLSSTRAPSVSGSLVSTSKRNRSALKMSTQLRGGTLVKEAKYVPVPMRANNTNLNEDLGCVEYVFSDKTGTLTQNEMRMARWWVAGDTLDELASPRALMRRAMDSSLSAKAKEDYLTYIRALILAHEVIPSVDDSTGELVYESQSPDETAILEGLKTNNIRLVGRTKAALSVSILDSTVEQDYELLVLLEFNSDRKRMSVVVRHPPPRGSPPSTKGPIFLYCKGADNIILSRLSKDPGVNDPALIRSAERALESFSVEGLRTLVVASKQIPEDEWNRLDAAFQQASMALEDRERKVNAVFESVETELKLAGLTAIEDRLQDEVPETIAYLLKANVRVWVLTGDKQETAINIGMSARLLTPDMNLYVLNSRSESEITEQISEAIERLKSKNEWGKDHVTKGNGRGIFQQIFGSGRAPFSQGSGFGDPPELEEKWRKNGLVVTGDVLNVLFATWSVKEPTAGTLRKKQRRGRVTADPGDADNLGGRPQSRASLASNRSQGGGSKLTSWMKNIFKRDGQAGLGGELTELQRQFLELGTRCHSVVCCRVTPLQKAQIVKLVRNHLGKVTLAIGDGANDVTMIQAADVGVGIIGREGAQAVRAADFAFLEFKFLRRLLALHGRYDYMRMCKIIFVSFYKNLAMITQQWIFGFVSMWTGIAPYDDLFLLAYNVIYVSLPPLVLAIFEKDVDEDKIEEYPEAYREVQAHLYWDLKTFLLYIVGSLWVCAAIFVAVYRIVEDGAIGPSGRVIGFYNLIWFYTTAVFIAVLIKFILVTRHWTYFHLLGIVLSVVIFVIGIYMSVLLGYSETSFAGDVASVPAFYFAILLLPVALQVPDFLVMAIRDTTAPPDYVVLREEEHRERTEKHLDVRSAEEHSSTRDRQVTSPADRPRTA</sequence>
<keyword evidence="13" id="KW-1185">Reference proteome</keyword>
<dbReference type="InterPro" id="IPR008250">
    <property type="entry name" value="ATPase_P-typ_transduc_dom_A_sf"/>
</dbReference>
<evidence type="ECO:0000256" key="5">
    <source>
        <dbReference type="ARBA" id="ARBA00022989"/>
    </source>
</evidence>
<dbReference type="EMBL" id="KQ965831">
    <property type="protein sequence ID" value="KXS10299.1"/>
    <property type="molecule type" value="Genomic_DNA"/>
</dbReference>
<feature type="transmembrane region" description="Helical" evidence="8">
    <location>
        <begin position="548"/>
        <end position="569"/>
    </location>
</feature>
<dbReference type="Pfam" id="PF16212">
    <property type="entry name" value="PhoLip_ATPase_C"/>
    <property type="match status" value="1"/>
</dbReference>
<dbReference type="Pfam" id="PF13246">
    <property type="entry name" value="Cation_ATPase"/>
    <property type="match status" value="1"/>
</dbReference>
<evidence type="ECO:0000259" key="10">
    <source>
        <dbReference type="Pfam" id="PF16209"/>
    </source>
</evidence>
<dbReference type="OrthoDB" id="377733at2759"/>
<keyword evidence="6 8" id="KW-0472">Membrane</keyword>
<evidence type="ECO:0000313" key="13">
    <source>
        <dbReference type="Proteomes" id="UP000070544"/>
    </source>
</evidence>
<dbReference type="SUPFAM" id="SSF81665">
    <property type="entry name" value="Calcium ATPase, transmembrane domain M"/>
    <property type="match status" value="1"/>
</dbReference>
<feature type="transmembrane region" description="Helical" evidence="8">
    <location>
        <begin position="1568"/>
        <end position="1587"/>
    </location>
</feature>
<keyword evidence="5 8" id="KW-1133">Transmembrane helix</keyword>
<protein>
    <submittedName>
        <fullName evidence="12">Phospholipid-translocating P-type ATPase</fullName>
    </submittedName>
</protein>
<evidence type="ECO:0000256" key="3">
    <source>
        <dbReference type="ARBA" id="ARBA00022723"/>
    </source>
</evidence>
<evidence type="ECO:0000256" key="8">
    <source>
        <dbReference type="SAM" id="Phobius"/>
    </source>
</evidence>
<gene>
    <name evidence="12" type="ORF">M427DRAFT_139728</name>
</gene>
<feature type="transmembrane region" description="Helical" evidence="8">
    <location>
        <begin position="1415"/>
        <end position="1435"/>
    </location>
</feature>
<evidence type="ECO:0000256" key="2">
    <source>
        <dbReference type="ARBA" id="ARBA00022692"/>
    </source>
</evidence>
<evidence type="ECO:0000259" key="9">
    <source>
        <dbReference type="Pfam" id="PF00122"/>
    </source>
</evidence>
<dbReference type="Pfam" id="PF00122">
    <property type="entry name" value="E1-E2_ATPase"/>
    <property type="match status" value="1"/>
</dbReference>
<dbReference type="GO" id="GO:0045332">
    <property type="term" value="P:phospholipid translocation"/>
    <property type="evidence" value="ECO:0007669"/>
    <property type="project" value="TreeGrafter"/>
</dbReference>
<feature type="compositionally biased region" description="Low complexity" evidence="7">
    <location>
        <begin position="70"/>
        <end position="90"/>
    </location>
</feature>
<evidence type="ECO:0000256" key="6">
    <source>
        <dbReference type="ARBA" id="ARBA00023136"/>
    </source>
</evidence>
<comment type="subcellular location">
    <subcellularLocation>
        <location evidence="1">Membrane</location>
        <topology evidence="1">Multi-pass membrane protein</topology>
    </subcellularLocation>
</comment>
<keyword evidence="3" id="KW-0479">Metal-binding</keyword>
<feature type="compositionally biased region" description="Gly residues" evidence="7">
    <location>
        <begin position="154"/>
        <end position="172"/>
    </location>
</feature>
<feature type="transmembrane region" description="Helical" evidence="8">
    <location>
        <begin position="1465"/>
        <end position="1487"/>
    </location>
</feature>
<dbReference type="GO" id="GO:0140326">
    <property type="term" value="F:ATPase-coupled intramembrane lipid transporter activity"/>
    <property type="evidence" value="ECO:0007669"/>
    <property type="project" value="TreeGrafter"/>
</dbReference>
<dbReference type="SUPFAM" id="SSF81653">
    <property type="entry name" value="Calcium ATPase, transduction domain A"/>
    <property type="match status" value="1"/>
</dbReference>
<dbReference type="Gene3D" id="3.40.50.1000">
    <property type="entry name" value="HAD superfamily/HAD-like"/>
    <property type="match status" value="1"/>
</dbReference>
<dbReference type="STRING" id="1344416.A0A139A0K5"/>
<dbReference type="PANTHER" id="PTHR24092:SF218">
    <property type="entry name" value="PHOSPHOLIPID-TRANSPORTING ATPASE"/>
    <property type="match status" value="1"/>
</dbReference>
<dbReference type="Proteomes" id="UP000070544">
    <property type="component" value="Unassembled WGS sequence"/>
</dbReference>
<evidence type="ECO:0000256" key="4">
    <source>
        <dbReference type="ARBA" id="ARBA00022842"/>
    </source>
</evidence>
<dbReference type="Pfam" id="PF16209">
    <property type="entry name" value="PhoLip_ATPase_N"/>
    <property type="match status" value="1"/>
</dbReference>
<dbReference type="InterPro" id="IPR001757">
    <property type="entry name" value="P_typ_ATPase"/>
</dbReference>
<feature type="region of interest" description="Disordered" evidence="7">
    <location>
        <begin position="151"/>
        <end position="174"/>
    </location>
</feature>